<accession>A0A9P6B5X8</accession>
<evidence type="ECO:0000259" key="5">
    <source>
        <dbReference type="Pfam" id="PF07992"/>
    </source>
</evidence>
<sequence length="368" mass="39741">MFPMAKTKIVVIGGGSGASLVHNLLSSIDASKHTLTLISPHPYSVFMVATARMTVTSEGSLEDSALLPYDGLTKRGVKFVQGRVSRVFDGVVNLESGDNVKYDYLVVATGSSWEGPINFPDGDVRVKEHISRWREKFASASRVVVIGGGSVGTELASEVKHHYPNSSVTIVHASNFLLNDTYPARFRKSLTARVQKHGVKLVLGDRLTAPAEGERRATTTNGLTLEADLFITCRGGHPNTSILKTLDPSILTPSGHVKVLPTLQIPLNNGKTNVYAMGDIIDWKEQHMFTKAKAHKVVITKNIVAQLNGSNPPAKYKGYMEAIAVTIGPNAGRSYMPVLFGIVLGDWVTKSLKSAGLLVAQGRQWIGL</sequence>
<dbReference type="GO" id="GO:0005737">
    <property type="term" value="C:cytoplasm"/>
    <property type="evidence" value="ECO:0007669"/>
    <property type="project" value="TreeGrafter"/>
</dbReference>
<dbReference type="Pfam" id="PF07992">
    <property type="entry name" value="Pyr_redox_2"/>
    <property type="match status" value="1"/>
</dbReference>
<dbReference type="InterPro" id="IPR023753">
    <property type="entry name" value="FAD/NAD-binding_dom"/>
</dbReference>
<dbReference type="OrthoDB" id="202203at2759"/>
<keyword evidence="4" id="KW-0560">Oxidoreductase</keyword>
<dbReference type="PANTHER" id="PTHR43735">
    <property type="entry name" value="APOPTOSIS-INDUCING FACTOR 1"/>
    <property type="match status" value="1"/>
</dbReference>
<proteinExistence type="inferred from homology"/>
<dbReference type="PRINTS" id="PR00368">
    <property type="entry name" value="FADPNR"/>
</dbReference>
<dbReference type="SUPFAM" id="SSF51905">
    <property type="entry name" value="FAD/NAD(P)-binding domain"/>
    <property type="match status" value="1"/>
</dbReference>
<evidence type="ECO:0000256" key="3">
    <source>
        <dbReference type="ARBA" id="ARBA00022827"/>
    </source>
</evidence>
<evidence type="ECO:0000313" key="6">
    <source>
        <dbReference type="EMBL" id="KAF9518261.1"/>
    </source>
</evidence>
<dbReference type="GO" id="GO:0004174">
    <property type="term" value="F:electron-transferring-flavoprotein dehydrogenase activity"/>
    <property type="evidence" value="ECO:0007669"/>
    <property type="project" value="TreeGrafter"/>
</dbReference>
<dbReference type="PANTHER" id="PTHR43735:SF3">
    <property type="entry name" value="FERROPTOSIS SUPPRESSOR PROTEIN 1"/>
    <property type="match status" value="1"/>
</dbReference>
<dbReference type="EMBL" id="MU128926">
    <property type="protein sequence ID" value="KAF9518261.1"/>
    <property type="molecule type" value="Genomic_DNA"/>
</dbReference>
<dbReference type="Proteomes" id="UP000886523">
    <property type="component" value="Unassembled WGS sequence"/>
</dbReference>
<gene>
    <name evidence="6" type="ORF">BS47DRAFT_330588</name>
</gene>
<organism evidence="6 7">
    <name type="scientific">Hydnum rufescens UP504</name>
    <dbReference type="NCBI Taxonomy" id="1448309"/>
    <lineage>
        <taxon>Eukaryota</taxon>
        <taxon>Fungi</taxon>
        <taxon>Dikarya</taxon>
        <taxon>Basidiomycota</taxon>
        <taxon>Agaricomycotina</taxon>
        <taxon>Agaricomycetes</taxon>
        <taxon>Cantharellales</taxon>
        <taxon>Hydnaceae</taxon>
        <taxon>Hydnum</taxon>
    </lineage>
</organism>
<protein>
    <recommendedName>
        <fullName evidence="5">FAD/NAD(P)-binding domain-containing protein</fullName>
    </recommendedName>
</protein>
<keyword evidence="2" id="KW-0285">Flavoprotein</keyword>
<reference evidence="6" key="1">
    <citation type="journal article" date="2020" name="Nat. Commun.">
        <title>Large-scale genome sequencing of mycorrhizal fungi provides insights into the early evolution of symbiotic traits.</title>
        <authorList>
            <person name="Miyauchi S."/>
            <person name="Kiss E."/>
            <person name="Kuo A."/>
            <person name="Drula E."/>
            <person name="Kohler A."/>
            <person name="Sanchez-Garcia M."/>
            <person name="Morin E."/>
            <person name="Andreopoulos B."/>
            <person name="Barry K.W."/>
            <person name="Bonito G."/>
            <person name="Buee M."/>
            <person name="Carver A."/>
            <person name="Chen C."/>
            <person name="Cichocki N."/>
            <person name="Clum A."/>
            <person name="Culley D."/>
            <person name="Crous P.W."/>
            <person name="Fauchery L."/>
            <person name="Girlanda M."/>
            <person name="Hayes R.D."/>
            <person name="Keri Z."/>
            <person name="LaButti K."/>
            <person name="Lipzen A."/>
            <person name="Lombard V."/>
            <person name="Magnuson J."/>
            <person name="Maillard F."/>
            <person name="Murat C."/>
            <person name="Nolan M."/>
            <person name="Ohm R.A."/>
            <person name="Pangilinan J."/>
            <person name="Pereira M.F."/>
            <person name="Perotto S."/>
            <person name="Peter M."/>
            <person name="Pfister S."/>
            <person name="Riley R."/>
            <person name="Sitrit Y."/>
            <person name="Stielow J.B."/>
            <person name="Szollosi G."/>
            <person name="Zifcakova L."/>
            <person name="Stursova M."/>
            <person name="Spatafora J.W."/>
            <person name="Tedersoo L."/>
            <person name="Vaario L.M."/>
            <person name="Yamada A."/>
            <person name="Yan M."/>
            <person name="Wang P."/>
            <person name="Xu J."/>
            <person name="Bruns T."/>
            <person name="Baldrian P."/>
            <person name="Vilgalys R."/>
            <person name="Dunand C."/>
            <person name="Henrissat B."/>
            <person name="Grigoriev I.V."/>
            <person name="Hibbett D."/>
            <person name="Nagy L.G."/>
            <person name="Martin F.M."/>
        </authorList>
    </citation>
    <scope>NUCLEOTIDE SEQUENCE</scope>
    <source>
        <strain evidence="6">UP504</strain>
    </source>
</reference>
<evidence type="ECO:0000256" key="4">
    <source>
        <dbReference type="ARBA" id="ARBA00023002"/>
    </source>
</evidence>
<comment type="similarity">
    <text evidence="1">Belongs to the FAD-dependent oxidoreductase family.</text>
</comment>
<keyword evidence="3" id="KW-0274">FAD</keyword>
<dbReference type="Gene3D" id="3.50.50.100">
    <property type="match status" value="1"/>
</dbReference>
<comment type="caution">
    <text evidence="6">The sequence shown here is derived from an EMBL/GenBank/DDBJ whole genome shotgun (WGS) entry which is preliminary data.</text>
</comment>
<dbReference type="InterPro" id="IPR036188">
    <property type="entry name" value="FAD/NAD-bd_sf"/>
</dbReference>
<dbReference type="GO" id="GO:0050660">
    <property type="term" value="F:flavin adenine dinucleotide binding"/>
    <property type="evidence" value="ECO:0007669"/>
    <property type="project" value="TreeGrafter"/>
</dbReference>
<evidence type="ECO:0000256" key="2">
    <source>
        <dbReference type="ARBA" id="ARBA00022630"/>
    </source>
</evidence>
<dbReference type="AlphaFoldDB" id="A0A9P6B5X8"/>
<keyword evidence="7" id="KW-1185">Reference proteome</keyword>
<evidence type="ECO:0000256" key="1">
    <source>
        <dbReference type="ARBA" id="ARBA00006442"/>
    </source>
</evidence>
<evidence type="ECO:0000313" key="7">
    <source>
        <dbReference type="Proteomes" id="UP000886523"/>
    </source>
</evidence>
<feature type="domain" description="FAD/NAD(P)-binding" evidence="5">
    <location>
        <begin position="8"/>
        <end position="284"/>
    </location>
</feature>
<name>A0A9P6B5X8_9AGAM</name>